<organism evidence="1 2">
    <name type="scientific">Dyadobacter luticola</name>
    <dbReference type="NCBI Taxonomy" id="1979387"/>
    <lineage>
        <taxon>Bacteria</taxon>
        <taxon>Pseudomonadati</taxon>
        <taxon>Bacteroidota</taxon>
        <taxon>Cytophagia</taxon>
        <taxon>Cytophagales</taxon>
        <taxon>Spirosomataceae</taxon>
        <taxon>Dyadobacter</taxon>
    </lineage>
</organism>
<dbReference type="GO" id="GO:0008270">
    <property type="term" value="F:zinc ion binding"/>
    <property type="evidence" value="ECO:0007669"/>
    <property type="project" value="InterPro"/>
</dbReference>
<dbReference type="AlphaFoldDB" id="A0A5R9KZ23"/>
<proteinExistence type="predicted"/>
<keyword evidence="2" id="KW-1185">Reference proteome</keyword>
<dbReference type="OrthoDB" id="8536512at2"/>
<gene>
    <name evidence="1" type="ORF">FEN17_18380</name>
</gene>
<comment type="caution">
    <text evidence="1">The sequence shown here is derived from an EMBL/GenBank/DDBJ whole genome shotgun (WGS) entry which is preliminary data.</text>
</comment>
<reference evidence="1 2" key="1">
    <citation type="submission" date="2019-05" db="EMBL/GenBank/DDBJ databases">
        <authorList>
            <person name="Qu J.-H."/>
        </authorList>
    </citation>
    <scope>NUCLEOTIDE SEQUENCE [LARGE SCALE GENOMIC DNA]</scope>
    <source>
        <strain evidence="1 2">T17</strain>
    </source>
</reference>
<dbReference type="Proteomes" id="UP000306402">
    <property type="component" value="Unassembled WGS sequence"/>
</dbReference>
<dbReference type="Gene3D" id="3.90.580.10">
    <property type="entry name" value="Zinc finger, CHC2-type domain"/>
    <property type="match status" value="1"/>
</dbReference>
<name>A0A5R9KZ23_9BACT</name>
<dbReference type="EMBL" id="VCEJ01000004">
    <property type="protein sequence ID" value="TLV01398.1"/>
    <property type="molecule type" value="Genomic_DNA"/>
</dbReference>
<dbReference type="GO" id="GO:0006260">
    <property type="term" value="P:DNA replication"/>
    <property type="evidence" value="ECO:0007669"/>
    <property type="project" value="InterPro"/>
</dbReference>
<accession>A0A5R9KZ23</accession>
<dbReference type="SUPFAM" id="SSF57783">
    <property type="entry name" value="Zinc beta-ribbon"/>
    <property type="match status" value="1"/>
</dbReference>
<dbReference type="GO" id="GO:0003677">
    <property type="term" value="F:DNA binding"/>
    <property type="evidence" value="ECO:0007669"/>
    <property type="project" value="InterPro"/>
</dbReference>
<dbReference type="InterPro" id="IPR036977">
    <property type="entry name" value="DNA_primase_Znf_CHC2"/>
</dbReference>
<evidence type="ECO:0000313" key="2">
    <source>
        <dbReference type="Proteomes" id="UP000306402"/>
    </source>
</evidence>
<dbReference type="SUPFAM" id="SSF56731">
    <property type="entry name" value="DNA primase core"/>
    <property type="match status" value="1"/>
</dbReference>
<dbReference type="RefSeq" id="WP_138366769.1">
    <property type="nucleotide sequence ID" value="NZ_VCEJ01000004.1"/>
</dbReference>
<dbReference type="Gene3D" id="3.40.1360.10">
    <property type="match status" value="1"/>
</dbReference>
<evidence type="ECO:0000313" key="1">
    <source>
        <dbReference type="EMBL" id="TLV01398.1"/>
    </source>
</evidence>
<sequence>MRERTRGNGGLLTLAQIKELDIVDYLLELGFEPDKIRNVDHWYFSPFRSERTASFKVNRNLNRWYDHGLGSGGNLVDFAILFYQCTVREVVNLFSDYLSFHKPRPRPVPRVMHVTKSPLEILSTATLSSESLISYISSRCVFEEIAKRYCRQVNYRVGDRRNFALGLQNDSGGYELRNSFTKLASSPKDITTIDVGATTVSVFEGMFDFLSYKTIMTQTVEVPENHVVLNSISLFERSRPFLERHEQINLYLDRDKAGIRCSAAAKAISEKYNDASLLYDGFNDLNDWLISIT</sequence>
<protein>
    <submittedName>
        <fullName evidence="1">DNA primase</fullName>
    </submittedName>
</protein>
<dbReference type="Pfam" id="PF13155">
    <property type="entry name" value="Toprim_2"/>
    <property type="match status" value="1"/>
</dbReference>